<dbReference type="AlphaFoldDB" id="A0A852VZ99"/>
<protein>
    <recommendedName>
        <fullName evidence="4">Lipoprotein</fullName>
    </recommendedName>
</protein>
<dbReference type="EMBL" id="JACCAE010000001">
    <property type="protein sequence ID" value="NYF98791.1"/>
    <property type="molecule type" value="Genomic_DNA"/>
</dbReference>
<accession>A0A852VZ99</accession>
<feature type="compositionally biased region" description="Basic and acidic residues" evidence="1">
    <location>
        <begin position="29"/>
        <end position="38"/>
    </location>
</feature>
<feature type="compositionally biased region" description="Polar residues" evidence="1">
    <location>
        <begin position="1"/>
        <end position="10"/>
    </location>
</feature>
<comment type="caution">
    <text evidence="2">The sequence shown here is derived from an EMBL/GenBank/DDBJ whole genome shotgun (WGS) entry which is preliminary data.</text>
</comment>
<evidence type="ECO:0000313" key="3">
    <source>
        <dbReference type="Proteomes" id="UP000554054"/>
    </source>
</evidence>
<sequence length="211" mass="23782">MHSGEGSTLREQLGGTPDPDFEIKLPTGWERRSPDDADRERFEAGLKQRFMRMQRPDLFAQVREMLRESYDGMRREGAIAFYTATGESQDTAWVPGSLVVSLRRPPTGETLDGLVKHAIREYGAAPLFGDTRFVRFEQQKKVTVEGGTIAQTTIVYLTPIPGSKRRRALQFTASFGRPVEAPTDDERGRAYTSLFDLMVSTLRWHPPTSDA</sequence>
<reference evidence="2 3" key="1">
    <citation type="submission" date="2020-07" db="EMBL/GenBank/DDBJ databases">
        <title>Sequencing the genomes of 1000 actinobacteria strains.</title>
        <authorList>
            <person name="Klenk H.-P."/>
        </authorList>
    </citation>
    <scope>NUCLEOTIDE SEQUENCE [LARGE SCALE GENOMIC DNA]</scope>
    <source>
        <strain evidence="2 3">DSM 26154</strain>
    </source>
</reference>
<feature type="region of interest" description="Disordered" evidence="1">
    <location>
        <begin position="1"/>
        <end position="38"/>
    </location>
</feature>
<proteinExistence type="predicted"/>
<evidence type="ECO:0000313" key="2">
    <source>
        <dbReference type="EMBL" id="NYF98791.1"/>
    </source>
</evidence>
<gene>
    <name evidence="2" type="ORF">BJY20_002183</name>
</gene>
<dbReference type="RefSeq" id="WP_185991563.1">
    <property type="nucleotide sequence ID" value="NZ_JACCAE010000001.1"/>
</dbReference>
<keyword evidence="3" id="KW-1185">Reference proteome</keyword>
<evidence type="ECO:0008006" key="4">
    <source>
        <dbReference type="Google" id="ProtNLM"/>
    </source>
</evidence>
<evidence type="ECO:0000256" key="1">
    <source>
        <dbReference type="SAM" id="MobiDB-lite"/>
    </source>
</evidence>
<organism evidence="2 3">
    <name type="scientific">Janibacter cremeus</name>
    <dbReference type="NCBI Taxonomy" id="1285192"/>
    <lineage>
        <taxon>Bacteria</taxon>
        <taxon>Bacillati</taxon>
        <taxon>Actinomycetota</taxon>
        <taxon>Actinomycetes</taxon>
        <taxon>Micrococcales</taxon>
        <taxon>Intrasporangiaceae</taxon>
        <taxon>Janibacter</taxon>
    </lineage>
</organism>
<name>A0A852VZ99_9MICO</name>
<dbReference type="Proteomes" id="UP000554054">
    <property type="component" value="Unassembled WGS sequence"/>
</dbReference>